<dbReference type="Gene3D" id="1.25.40.10">
    <property type="entry name" value="Tetratricopeptide repeat domain"/>
    <property type="match status" value="2"/>
</dbReference>
<dbReference type="GO" id="GO:0046813">
    <property type="term" value="P:receptor-mediated virion attachment to host cell"/>
    <property type="evidence" value="ECO:0007669"/>
    <property type="project" value="TreeGrafter"/>
</dbReference>
<evidence type="ECO:0000256" key="2">
    <source>
        <dbReference type="ARBA" id="ARBA00022803"/>
    </source>
</evidence>
<gene>
    <name evidence="5" type="ORF">SAMN05443663_10437</name>
</gene>
<dbReference type="PANTHER" id="PTHR44858:SF1">
    <property type="entry name" value="UDP-N-ACETYLGLUCOSAMINE--PEPTIDE N-ACETYLGLUCOSAMINYLTRANSFERASE SPINDLY-RELATED"/>
    <property type="match status" value="1"/>
</dbReference>
<dbReference type="InterPro" id="IPR019734">
    <property type="entry name" value="TPR_rpt"/>
</dbReference>
<evidence type="ECO:0000256" key="4">
    <source>
        <dbReference type="SAM" id="SignalP"/>
    </source>
</evidence>
<dbReference type="InterPro" id="IPR011990">
    <property type="entry name" value="TPR-like_helical_dom_sf"/>
</dbReference>
<protein>
    <submittedName>
        <fullName evidence="5">Tetratricopeptide repeat-containing protein</fullName>
    </submittedName>
</protein>
<dbReference type="Pfam" id="PF13181">
    <property type="entry name" value="TPR_8"/>
    <property type="match status" value="3"/>
</dbReference>
<evidence type="ECO:0000256" key="3">
    <source>
        <dbReference type="PROSITE-ProRule" id="PRU00339"/>
    </source>
</evidence>
<dbReference type="PANTHER" id="PTHR44858">
    <property type="entry name" value="TETRATRICOPEPTIDE REPEAT PROTEIN 6"/>
    <property type="match status" value="1"/>
</dbReference>
<feature type="repeat" description="TPR" evidence="3">
    <location>
        <begin position="55"/>
        <end position="88"/>
    </location>
</feature>
<dbReference type="OrthoDB" id="965869at2"/>
<dbReference type="SUPFAM" id="SSF48452">
    <property type="entry name" value="TPR-like"/>
    <property type="match status" value="1"/>
</dbReference>
<evidence type="ECO:0000256" key="1">
    <source>
        <dbReference type="ARBA" id="ARBA00022737"/>
    </source>
</evidence>
<organism evidence="5 6">
    <name type="scientific">Flavobacterium defluvii</name>
    <dbReference type="NCBI Taxonomy" id="370979"/>
    <lineage>
        <taxon>Bacteria</taxon>
        <taxon>Pseudomonadati</taxon>
        <taxon>Bacteroidota</taxon>
        <taxon>Flavobacteriia</taxon>
        <taxon>Flavobacteriales</taxon>
        <taxon>Flavobacteriaceae</taxon>
        <taxon>Flavobacterium</taxon>
    </lineage>
</organism>
<dbReference type="EMBL" id="FQWC01000004">
    <property type="protein sequence ID" value="SHG82305.1"/>
    <property type="molecule type" value="Genomic_DNA"/>
</dbReference>
<feature type="signal peptide" evidence="4">
    <location>
        <begin position="1"/>
        <end position="21"/>
    </location>
</feature>
<proteinExistence type="predicted"/>
<keyword evidence="6" id="KW-1185">Reference proteome</keyword>
<evidence type="ECO:0000313" key="5">
    <source>
        <dbReference type="EMBL" id="SHG82305.1"/>
    </source>
</evidence>
<dbReference type="GO" id="GO:0009279">
    <property type="term" value="C:cell outer membrane"/>
    <property type="evidence" value="ECO:0007669"/>
    <property type="project" value="TreeGrafter"/>
</dbReference>
<dbReference type="AlphaFoldDB" id="A0A1M5MYL9"/>
<feature type="chain" id="PRO_5013110291" evidence="4">
    <location>
        <begin position="22"/>
        <end position="166"/>
    </location>
</feature>
<dbReference type="PROSITE" id="PS50005">
    <property type="entry name" value="TPR"/>
    <property type="match status" value="2"/>
</dbReference>
<accession>A0A1M5MYL9</accession>
<dbReference type="SMART" id="SM00028">
    <property type="entry name" value="TPR"/>
    <property type="match status" value="4"/>
</dbReference>
<sequence>MKNLLLLSFIMISFSSWSQTAEIYFNKAFNKAAAGNYKSAIADYTKAIGKNSKFIEAYQNRGVAKYKLNDLKGAMDDFNKTIELDNMNADAFTGRANVYFMLLKYKEAIQDCTSSLGLNPRDYVAYNLRGLAYNKIGDKANSCKDFLKAIELGSQSALKNKSTFCK</sequence>
<dbReference type="Proteomes" id="UP000184071">
    <property type="component" value="Unassembled WGS sequence"/>
</dbReference>
<dbReference type="Pfam" id="PF00515">
    <property type="entry name" value="TPR_1"/>
    <property type="match status" value="1"/>
</dbReference>
<evidence type="ECO:0000313" key="6">
    <source>
        <dbReference type="Proteomes" id="UP000184071"/>
    </source>
</evidence>
<dbReference type="RefSeq" id="WP_073416092.1">
    <property type="nucleotide sequence ID" value="NZ_FQWC01000004.1"/>
</dbReference>
<keyword evidence="4" id="KW-0732">Signal</keyword>
<feature type="repeat" description="TPR" evidence="3">
    <location>
        <begin position="89"/>
        <end position="122"/>
    </location>
</feature>
<keyword evidence="1" id="KW-0677">Repeat</keyword>
<name>A0A1M5MYL9_9FLAO</name>
<dbReference type="STRING" id="370979.SAMN05443663_10437"/>
<dbReference type="InterPro" id="IPR050498">
    <property type="entry name" value="Ycf3"/>
</dbReference>
<keyword evidence="2 3" id="KW-0802">TPR repeat</keyword>
<reference evidence="6" key="1">
    <citation type="submission" date="2016-11" db="EMBL/GenBank/DDBJ databases">
        <authorList>
            <person name="Varghese N."/>
            <person name="Submissions S."/>
        </authorList>
    </citation>
    <scope>NUCLEOTIDE SEQUENCE [LARGE SCALE GENOMIC DNA]</scope>
    <source>
        <strain evidence="6">DSM 17963</strain>
    </source>
</reference>